<dbReference type="EMBL" id="CP002083">
    <property type="protein sequence ID" value="ADJ21980.1"/>
    <property type="molecule type" value="Genomic_DNA"/>
</dbReference>
<protein>
    <recommendedName>
        <fullName evidence="4">Bacterial repeat domain-containing protein</fullName>
    </recommendedName>
</protein>
<dbReference type="RefSeq" id="WP_013214199.1">
    <property type="nucleotide sequence ID" value="NC_014313.1"/>
</dbReference>
<name>D8JQ59_HYPDA</name>
<accession>D8JQ59</accession>
<dbReference type="HOGENOM" id="CLU_2142470_0_0_5"/>
<evidence type="ECO:0000313" key="1">
    <source>
        <dbReference type="EMBL" id="ADJ21980.1"/>
    </source>
</evidence>
<evidence type="ECO:0008006" key="4">
    <source>
        <dbReference type="Google" id="ProtNLM"/>
    </source>
</evidence>
<evidence type="ECO:0000313" key="3">
    <source>
        <dbReference type="Proteomes" id="UP000002033"/>
    </source>
</evidence>
<dbReference type="Proteomes" id="UP000002033">
    <property type="component" value="Chromosome"/>
</dbReference>
<evidence type="ECO:0000313" key="2">
    <source>
        <dbReference type="EMBL" id="ADJ23383.1"/>
    </source>
</evidence>
<dbReference type="AlphaFoldDB" id="D8JQ59"/>
<sequence length="112" mass="12201">MLAPSKYFVGAAVRLSASFTDSDVTPSDPDTVTLKLRSPSCQSFTYVYGTDANVTRQSAGNYAAIVTPNCAGRWFTRWEGTDPDGNVIAIEGNFNVQASRFAGHDCCCRDYR</sequence>
<organism evidence="1 3">
    <name type="scientific">Hyphomicrobium denitrificans (strain ATCC 51888 / DSM 1869 / NCIMB 11706 / TK 0415)</name>
    <dbReference type="NCBI Taxonomy" id="582899"/>
    <lineage>
        <taxon>Bacteria</taxon>
        <taxon>Pseudomonadati</taxon>
        <taxon>Pseudomonadota</taxon>
        <taxon>Alphaproteobacteria</taxon>
        <taxon>Hyphomicrobiales</taxon>
        <taxon>Hyphomicrobiaceae</taxon>
        <taxon>Hyphomicrobium</taxon>
    </lineage>
</organism>
<dbReference type="EMBL" id="CP002083">
    <property type="protein sequence ID" value="ADJ23383.1"/>
    <property type="molecule type" value="Genomic_DNA"/>
</dbReference>
<reference evidence="3" key="2">
    <citation type="journal article" date="2011" name="J. Bacteriol.">
        <title>Genome sequences of eight morphologically diverse alphaproteobacteria.</title>
        <authorList>
            <consortium name="US DOE Joint Genome Institute"/>
            <person name="Brown P.J."/>
            <person name="Kysela D.T."/>
            <person name="Buechlein A."/>
            <person name="Hemmerich C."/>
            <person name="Brun Y.V."/>
        </authorList>
    </citation>
    <scope>NUCLEOTIDE SEQUENCE [LARGE SCALE GENOMIC DNA]</scope>
    <source>
        <strain evidence="3">ATCC 51888 / DSM 1869 / NCIB 11706 / TK 0415</strain>
    </source>
</reference>
<proteinExistence type="predicted"/>
<dbReference type="STRING" id="582899.Hden_0153"/>
<dbReference type="KEGG" id="hdn:Hden_0153"/>
<gene>
    <name evidence="1" type="ordered locus">Hden_0153</name>
    <name evidence="2" type="ordered locus">Hden_1572</name>
</gene>
<dbReference type="KEGG" id="hdn:Hden_1572"/>
<keyword evidence="3" id="KW-1185">Reference proteome</keyword>
<reference evidence="1" key="1">
    <citation type="submission" date="2010-06" db="EMBL/GenBank/DDBJ databases">
        <title>Complete sequence of Hyphomicrobium denitrificans ATCC 51888.</title>
        <authorList>
            <consortium name="US DOE Joint Genome Institute"/>
            <person name="Lucas S."/>
            <person name="Copeland A."/>
            <person name="Lapidus A."/>
            <person name="Cheng J.-F."/>
            <person name="Bruce D."/>
            <person name="Goodwin L."/>
            <person name="Pitluck S."/>
            <person name="Held B."/>
            <person name="Detter J.C."/>
            <person name="Han C."/>
            <person name="Tapia R."/>
            <person name="Land M."/>
            <person name="Hauser L."/>
            <person name="Kyrpides N."/>
            <person name="Ivanova N."/>
            <person name="Brown P.J.B."/>
            <person name="Brun Y.V."/>
            <person name="Woyke T."/>
        </authorList>
    </citation>
    <scope>NUCLEOTIDE SEQUENCE</scope>
    <source>
        <strain evidence="1">ATCC 51888</strain>
    </source>
</reference>